<dbReference type="PANTHER" id="PTHR32322">
    <property type="entry name" value="INNER MEMBRANE TRANSPORTER"/>
    <property type="match status" value="1"/>
</dbReference>
<dbReference type="InterPro" id="IPR000620">
    <property type="entry name" value="EamA_dom"/>
</dbReference>
<dbReference type="PANTHER" id="PTHR32322:SF2">
    <property type="entry name" value="EAMA DOMAIN-CONTAINING PROTEIN"/>
    <property type="match status" value="1"/>
</dbReference>
<dbReference type="RefSeq" id="WP_204516597.1">
    <property type="nucleotide sequence ID" value="NZ_BAABIN010000009.1"/>
</dbReference>
<dbReference type="AlphaFoldDB" id="A0A938XRF7"/>
<dbReference type="Proteomes" id="UP000717624">
    <property type="component" value="Unassembled WGS sequence"/>
</dbReference>
<dbReference type="InterPro" id="IPR050638">
    <property type="entry name" value="AA-Vitamin_Transporters"/>
</dbReference>
<evidence type="ECO:0000313" key="9">
    <source>
        <dbReference type="Proteomes" id="UP000717624"/>
    </source>
</evidence>
<dbReference type="Pfam" id="PF00892">
    <property type="entry name" value="EamA"/>
    <property type="match status" value="2"/>
</dbReference>
<feature type="transmembrane region" description="Helical" evidence="6">
    <location>
        <begin position="97"/>
        <end position="115"/>
    </location>
</feature>
<reference evidence="8" key="1">
    <citation type="submission" date="2021-01" db="EMBL/GenBank/DDBJ databases">
        <title>Genomic Encyclopedia of Type Strains, Phase IV (KMG-IV): sequencing the most valuable type-strain genomes for metagenomic binning, comparative biology and taxonomic classification.</title>
        <authorList>
            <person name="Goeker M."/>
        </authorList>
    </citation>
    <scope>NUCLEOTIDE SEQUENCE</scope>
    <source>
        <strain evidence="8">DSM 25523</strain>
    </source>
</reference>
<feature type="transmembrane region" description="Helical" evidence="6">
    <location>
        <begin position="36"/>
        <end position="54"/>
    </location>
</feature>
<organism evidence="8 9">
    <name type="scientific">Brevibacillus fulvus</name>
    <dbReference type="NCBI Taxonomy" id="1125967"/>
    <lineage>
        <taxon>Bacteria</taxon>
        <taxon>Bacillati</taxon>
        <taxon>Bacillota</taxon>
        <taxon>Bacilli</taxon>
        <taxon>Bacillales</taxon>
        <taxon>Paenibacillaceae</taxon>
        <taxon>Brevibacillus</taxon>
    </lineage>
</organism>
<feature type="transmembrane region" description="Helical" evidence="6">
    <location>
        <begin position="124"/>
        <end position="143"/>
    </location>
</feature>
<sequence length="301" mass="32782">MKMLIYVKLLFTSIFIGVSFNLASYAVNYFSAPAAAAWRFGLAAVLLLILLAMKERMNLPALKRNWLIYLILGIIGVFGFNLLLFKGMESTSALNGALIMATNPLLSALLARFISKEVLTFRQILGLFLSLFGVMFVITQGSWQVIRTLTFSAGDLLVLGGNFCWALYGVLQRKWIIKASNSATTAYTMTIGAFCLLLFSAGATNPVAMEEIPVTAWLAVGFMAVFTSVLGYLWWNHGLAVVGVAKTSIFFNIVPLVTMLFSILEGTTITSPQMIGAAAVISGMIISTQSSRKLIQPQLSE</sequence>
<keyword evidence="9" id="KW-1185">Reference proteome</keyword>
<gene>
    <name evidence="8" type="ORF">JOD01_000464</name>
</gene>
<feature type="domain" description="EamA" evidence="7">
    <location>
        <begin position="7"/>
        <end position="138"/>
    </location>
</feature>
<comment type="similarity">
    <text evidence="2">Belongs to the EamA transporter family.</text>
</comment>
<evidence type="ECO:0000256" key="2">
    <source>
        <dbReference type="ARBA" id="ARBA00007362"/>
    </source>
</evidence>
<evidence type="ECO:0000313" key="8">
    <source>
        <dbReference type="EMBL" id="MBM7588878.1"/>
    </source>
</evidence>
<dbReference type="EMBL" id="JAFBEB010000001">
    <property type="protein sequence ID" value="MBM7588878.1"/>
    <property type="molecule type" value="Genomic_DNA"/>
</dbReference>
<keyword evidence="5 6" id="KW-0472">Membrane</keyword>
<feature type="transmembrane region" description="Helical" evidence="6">
    <location>
        <begin position="247"/>
        <end position="264"/>
    </location>
</feature>
<dbReference type="GO" id="GO:0016020">
    <property type="term" value="C:membrane"/>
    <property type="evidence" value="ECO:0007669"/>
    <property type="project" value="UniProtKB-SubCell"/>
</dbReference>
<evidence type="ECO:0000256" key="6">
    <source>
        <dbReference type="SAM" id="Phobius"/>
    </source>
</evidence>
<evidence type="ECO:0000259" key="7">
    <source>
        <dbReference type="Pfam" id="PF00892"/>
    </source>
</evidence>
<comment type="caution">
    <text evidence="8">The sequence shown here is derived from an EMBL/GenBank/DDBJ whole genome shotgun (WGS) entry which is preliminary data.</text>
</comment>
<feature type="transmembrane region" description="Helical" evidence="6">
    <location>
        <begin position="183"/>
        <end position="202"/>
    </location>
</feature>
<evidence type="ECO:0000256" key="4">
    <source>
        <dbReference type="ARBA" id="ARBA00022989"/>
    </source>
</evidence>
<feature type="transmembrane region" description="Helical" evidence="6">
    <location>
        <begin position="149"/>
        <end position="171"/>
    </location>
</feature>
<feature type="domain" description="EamA" evidence="7">
    <location>
        <begin position="153"/>
        <end position="287"/>
    </location>
</feature>
<keyword evidence="4 6" id="KW-1133">Transmembrane helix</keyword>
<dbReference type="InterPro" id="IPR037185">
    <property type="entry name" value="EmrE-like"/>
</dbReference>
<proteinExistence type="inferred from homology"/>
<accession>A0A938XRF7</accession>
<dbReference type="SUPFAM" id="SSF103481">
    <property type="entry name" value="Multidrug resistance efflux transporter EmrE"/>
    <property type="match status" value="2"/>
</dbReference>
<evidence type="ECO:0000256" key="1">
    <source>
        <dbReference type="ARBA" id="ARBA00004127"/>
    </source>
</evidence>
<feature type="transmembrane region" description="Helical" evidence="6">
    <location>
        <begin position="66"/>
        <end position="85"/>
    </location>
</feature>
<protein>
    <submittedName>
        <fullName evidence="8">Drug/metabolite transporter (DMT)-like permease</fullName>
    </submittedName>
</protein>
<comment type="subcellular location">
    <subcellularLocation>
        <location evidence="1">Endomembrane system</location>
        <topology evidence="1">Multi-pass membrane protein</topology>
    </subcellularLocation>
</comment>
<name>A0A938XRF7_9BACL</name>
<keyword evidence="3 6" id="KW-0812">Transmembrane</keyword>
<feature type="transmembrane region" description="Helical" evidence="6">
    <location>
        <begin position="270"/>
        <end position="288"/>
    </location>
</feature>
<evidence type="ECO:0000256" key="3">
    <source>
        <dbReference type="ARBA" id="ARBA00022692"/>
    </source>
</evidence>
<feature type="transmembrane region" description="Helical" evidence="6">
    <location>
        <begin position="214"/>
        <end position="235"/>
    </location>
</feature>
<evidence type="ECO:0000256" key="5">
    <source>
        <dbReference type="ARBA" id="ARBA00023136"/>
    </source>
</evidence>